<organism evidence="1">
    <name type="scientific">marine sediment metagenome</name>
    <dbReference type="NCBI Taxonomy" id="412755"/>
    <lineage>
        <taxon>unclassified sequences</taxon>
        <taxon>metagenomes</taxon>
        <taxon>ecological metagenomes</taxon>
    </lineage>
</organism>
<dbReference type="SUPFAM" id="SSF53474">
    <property type="entry name" value="alpha/beta-Hydrolases"/>
    <property type="match status" value="1"/>
</dbReference>
<reference evidence="1" key="1">
    <citation type="journal article" date="2015" name="Nature">
        <title>Complex archaea that bridge the gap between prokaryotes and eukaryotes.</title>
        <authorList>
            <person name="Spang A."/>
            <person name="Saw J.H."/>
            <person name="Jorgensen S.L."/>
            <person name="Zaremba-Niedzwiedzka K."/>
            <person name="Martijn J."/>
            <person name="Lind A.E."/>
            <person name="van Eijk R."/>
            <person name="Schleper C."/>
            <person name="Guy L."/>
            <person name="Ettema T.J."/>
        </authorList>
    </citation>
    <scope>NUCLEOTIDE SEQUENCE</scope>
</reference>
<name>A0A0F9ILE3_9ZZZZ</name>
<proteinExistence type="predicted"/>
<evidence type="ECO:0000313" key="1">
    <source>
        <dbReference type="EMBL" id="KKM39481.1"/>
    </source>
</evidence>
<dbReference type="InterPro" id="IPR029058">
    <property type="entry name" value="AB_hydrolase_fold"/>
</dbReference>
<accession>A0A0F9ILE3</accession>
<gene>
    <name evidence="1" type="ORF">LCGC14_1564700</name>
</gene>
<dbReference type="EMBL" id="LAZR01012123">
    <property type="protein sequence ID" value="KKM39481.1"/>
    <property type="molecule type" value="Genomic_DNA"/>
</dbReference>
<protein>
    <submittedName>
        <fullName evidence="1">Uncharacterized protein</fullName>
    </submittedName>
</protein>
<dbReference type="AlphaFoldDB" id="A0A0F9ILE3"/>
<sequence>MKSNLLSQLKENLIKILKKNKIDSFIPLLAMRLLDCFEPGEFLHANIPNSKLEIFEGYGHGSLLVDDFQRASNTIWKFIEQHIG</sequence>
<comment type="caution">
    <text evidence="1">The sequence shown here is derived from an EMBL/GenBank/DDBJ whole genome shotgun (WGS) entry which is preliminary data.</text>
</comment>